<accession>A0A8X7QY53</accession>
<keyword evidence="2" id="KW-1185">Reference proteome</keyword>
<evidence type="ECO:0000313" key="2">
    <source>
        <dbReference type="Proteomes" id="UP000886595"/>
    </source>
</evidence>
<name>A0A8X7QY53_BRACI</name>
<dbReference type="PANTHER" id="PTHR46398">
    <property type="entry name" value="ALPHA/BETA-HYDROLASES SUPERFAMILY PROTEIN"/>
    <property type="match status" value="1"/>
</dbReference>
<organism evidence="1 2">
    <name type="scientific">Brassica carinata</name>
    <name type="common">Ethiopian mustard</name>
    <name type="synonym">Abyssinian cabbage</name>
    <dbReference type="NCBI Taxonomy" id="52824"/>
    <lineage>
        <taxon>Eukaryota</taxon>
        <taxon>Viridiplantae</taxon>
        <taxon>Streptophyta</taxon>
        <taxon>Embryophyta</taxon>
        <taxon>Tracheophyta</taxon>
        <taxon>Spermatophyta</taxon>
        <taxon>Magnoliopsida</taxon>
        <taxon>eudicotyledons</taxon>
        <taxon>Gunneridae</taxon>
        <taxon>Pentapetalae</taxon>
        <taxon>rosids</taxon>
        <taxon>malvids</taxon>
        <taxon>Brassicales</taxon>
        <taxon>Brassicaceae</taxon>
        <taxon>Brassiceae</taxon>
        <taxon>Brassica</taxon>
    </lineage>
</organism>
<dbReference type="OrthoDB" id="438440at2759"/>
<evidence type="ECO:0000313" key="1">
    <source>
        <dbReference type="EMBL" id="KAG2279079.1"/>
    </source>
</evidence>
<sequence>MWAPGGYGLDPHHVILKKDYDQTQGRVTWIYTTTTLLSWLSLRLRECGGCFFAGLVCASEPGRLGNIERKRIRCVAIARCMSLHLAVTYADVINSVVLQDDFLPRTTTALEDVFKSIIWLYHIVVKPLRLGRYPPVVRTAVPVDGRFDQLVLSCNAT</sequence>
<dbReference type="AlphaFoldDB" id="A0A8X7QY53"/>
<proteinExistence type="predicted"/>
<reference evidence="1 2" key="1">
    <citation type="submission" date="2020-02" db="EMBL/GenBank/DDBJ databases">
        <authorList>
            <person name="Ma Q."/>
            <person name="Huang Y."/>
            <person name="Song X."/>
            <person name="Pei D."/>
        </authorList>
    </citation>
    <scope>NUCLEOTIDE SEQUENCE [LARGE SCALE GENOMIC DNA]</scope>
    <source>
        <strain evidence="1">Sxm20200214</strain>
        <tissue evidence="1">Leaf</tissue>
    </source>
</reference>
<dbReference type="PANTHER" id="PTHR46398:SF5">
    <property type="entry name" value="ALPHA_BETA-HYDROLASES SUPERFAMILY PROTEIN"/>
    <property type="match status" value="1"/>
</dbReference>
<protein>
    <submittedName>
        <fullName evidence="1">Uncharacterized protein</fullName>
    </submittedName>
</protein>
<dbReference type="Proteomes" id="UP000886595">
    <property type="component" value="Unassembled WGS sequence"/>
</dbReference>
<dbReference type="EMBL" id="JAAMPC010000012">
    <property type="protein sequence ID" value="KAG2279079.1"/>
    <property type="molecule type" value="Genomic_DNA"/>
</dbReference>
<comment type="caution">
    <text evidence="1">The sequence shown here is derived from an EMBL/GenBank/DDBJ whole genome shotgun (WGS) entry which is preliminary data.</text>
</comment>
<gene>
    <name evidence="1" type="ORF">Bca52824_061634</name>
</gene>